<keyword evidence="5 7" id="KW-0573">Peptidoglycan synthesis</keyword>
<comment type="similarity">
    <text evidence="2">Belongs to the YkuD family.</text>
</comment>
<reference evidence="11" key="1">
    <citation type="submission" date="2020-01" db="EMBL/GenBank/DDBJ databases">
        <authorList>
            <person name="Meier V. D."/>
            <person name="Meier V D."/>
        </authorList>
    </citation>
    <scope>NUCLEOTIDE SEQUENCE</scope>
    <source>
        <strain evidence="11">HLG_WM_MAG_01</strain>
    </source>
</reference>
<dbReference type="UniPathway" id="UPA00219"/>
<evidence type="ECO:0000256" key="6">
    <source>
        <dbReference type="ARBA" id="ARBA00023316"/>
    </source>
</evidence>
<keyword evidence="3" id="KW-0808">Transferase</keyword>
<evidence type="ECO:0000256" key="8">
    <source>
        <dbReference type="SAM" id="MobiDB-lite"/>
    </source>
</evidence>
<dbReference type="SUPFAM" id="SSF141523">
    <property type="entry name" value="L,D-transpeptidase catalytic domain-like"/>
    <property type="match status" value="1"/>
</dbReference>
<feature type="active site" description="Nucleophile" evidence="7">
    <location>
        <position position="252"/>
    </location>
</feature>
<accession>A0A6S6TV42</accession>
<feature type="domain" description="L,D-TPase catalytic" evidence="10">
    <location>
        <begin position="128"/>
        <end position="276"/>
    </location>
</feature>
<dbReference type="InterPro" id="IPR005490">
    <property type="entry name" value="LD_TPept_cat_dom"/>
</dbReference>
<keyword evidence="9" id="KW-0732">Signal</keyword>
<dbReference type="Gene3D" id="2.40.440.10">
    <property type="entry name" value="L,D-transpeptidase catalytic domain-like"/>
    <property type="match status" value="1"/>
</dbReference>
<evidence type="ECO:0000256" key="4">
    <source>
        <dbReference type="ARBA" id="ARBA00022960"/>
    </source>
</evidence>
<dbReference type="GO" id="GO:0071972">
    <property type="term" value="F:peptidoglycan L,D-transpeptidase activity"/>
    <property type="evidence" value="ECO:0007669"/>
    <property type="project" value="TreeGrafter"/>
</dbReference>
<sequence length="277" mass="32519">MKIKFTFWFFLSLALLFVFNGCAPSQFKERYGRGIEAPQKKKSSFSKYKQQKLSEKQVKKKLLKEKKKYKKPKYKKPVSKTKKKQKHSKKKYSKDLKYSQFKKRTNLRKSYKVYKNKALLKRVKQGNTKVKVDLSEQRVKLYVDNKVALCSPCTTGAKRKLEPNTKIYRDQRTPRGTFKIKEKIRNKRSTIFGGYFKGKKKVYHGDKRKFRGSKKGLRYEGALLKNWMRITGSGIGLHASKYVKRYPASNGCIRLPEHVAKTLYKNVGRGTKVYIVN</sequence>
<evidence type="ECO:0000256" key="5">
    <source>
        <dbReference type="ARBA" id="ARBA00022984"/>
    </source>
</evidence>
<dbReference type="GO" id="GO:0005576">
    <property type="term" value="C:extracellular region"/>
    <property type="evidence" value="ECO:0007669"/>
    <property type="project" value="TreeGrafter"/>
</dbReference>
<evidence type="ECO:0000256" key="2">
    <source>
        <dbReference type="ARBA" id="ARBA00005992"/>
    </source>
</evidence>
<organism evidence="11">
    <name type="scientific">uncultured Sulfurovum sp</name>
    <dbReference type="NCBI Taxonomy" id="269237"/>
    <lineage>
        <taxon>Bacteria</taxon>
        <taxon>Pseudomonadati</taxon>
        <taxon>Campylobacterota</taxon>
        <taxon>Epsilonproteobacteria</taxon>
        <taxon>Campylobacterales</taxon>
        <taxon>Sulfurovaceae</taxon>
        <taxon>Sulfurovum</taxon>
        <taxon>environmental samples</taxon>
    </lineage>
</organism>
<dbReference type="AlphaFoldDB" id="A0A6S6TV42"/>
<keyword evidence="6 7" id="KW-0961">Cell wall biogenesis/degradation</keyword>
<proteinExistence type="inferred from homology"/>
<evidence type="ECO:0000256" key="9">
    <source>
        <dbReference type="SAM" id="SignalP"/>
    </source>
</evidence>
<evidence type="ECO:0000256" key="1">
    <source>
        <dbReference type="ARBA" id="ARBA00004752"/>
    </source>
</evidence>
<protein>
    <submittedName>
        <fullName evidence="11">Miscellaneous hypothetical/partial homology</fullName>
    </submittedName>
</protein>
<feature type="signal peptide" evidence="9">
    <location>
        <begin position="1"/>
        <end position="23"/>
    </location>
</feature>
<dbReference type="GO" id="GO:0008360">
    <property type="term" value="P:regulation of cell shape"/>
    <property type="evidence" value="ECO:0007669"/>
    <property type="project" value="UniProtKB-UniRule"/>
</dbReference>
<dbReference type="PANTHER" id="PTHR30582:SF2">
    <property type="entry name" value="L,D-TRANSPEPTIDASE YCIB-RELATED"/>
    <property type="match status" value="1"/>
</dbReference>
<dbReference type="CDD" id="cd16913">
    <property type="entry name" value="YkuD_like"/>
    <property type="match status" value="1"/>
</dbReference>
<feature type="region of interest" description="Disordered" evidence="8">
    <location>
        <begin position="38"/>
        <end position="95"/>
    </location>
</feature>
<dbReference type="Pfam" id="PF03734">
    <property type="entry name" value="YkuD"/>
    <property type="match status" value="1"/>
</dbReference>
<dbReference type="InterPro" id="IPR038063">
    <property type="entry name" value="Transpep_catalytic_dom"/>
</dbReference>
<evidence type="ECO:0000256" key="7">
    <source>
        <dbReference type="PROSITE-ProRule" id="PRU01373"/>
    </source>
</evidence>
<name>A0A6S6TV42_9BACT</name>
<comment type="pathway">
    <text evidence="1 7">Cell wall biogenesis; peptidoglycan biosynthesis.</text>
</comment>
<evidence type="ECO:0000259" key="10">
    <source>
        <dbReference type="PROSITE" id="PS52029"/>
    </source>
</evidence>
<feature type="chain" id="PRO_5028290131" evidence="9">
    <location>
        <begin position="24"/>
        <end position="277"/>
    </location>
</feature>
<dbReference type="PANTHER" id="PTHR30582">
    <property type="entry name" value="L,D-TRANSPEPTIDASE"/>
    <property type="match status" value="1"/>
</dbReference>
<dbReference type="PROSITE" id="PS52029">
    <property type="entry name" value="LD_TPASE"/>
    <property type="match status" value="1"/>
</dbReference>
<dbReference type="GO" id="GO:0071555">
    <property type="term" value="P:cell wall organization"/>
    <property type="evidence" value="ECO:0007669"/>
    <property type="project" value="UniProtKB-UniRule"/>
</dbReference>
<gene>
    <name evidence="11" type="ORF">HELGO_WM1592</name>
</gene>
<feature type="compositionally biased region" description="Basic residues" evidence="8">
    <location>
        <begin position="58"/>
        <end position="92"/>
    </location>
</feature>
<keyword evidence="4 7" id="KW-0133">Cell shape</keyword>
<dbReference type="EMBL" id="CACVAS010000147">
    <property type="protein sequence ID" value="CAA6826481.1"/>
    <property type="molecule type" value="Genomic_DNA"/>
</dbReference>
<evidence type="ECO:0000256" key="3">
    <source>
        <dbReference type="ARBA" id="ARBA00022679"/>
    </source>
</evidence>
<dbReference type="GO" id="GO:0018104">
    <property type="term" value="P:peptidoglycan-protein cross-linking"/>
    <property type="evidence" value="ECO:0007669"/>
    <property type="project" value="TreeGrafter"/>
</dbReference>
<dbReference type="InterPro" id="IPR050979">
    <property type="entry name" value="LD-transpeptidase"/>
</dbReference>
<evidence type="ECO:0000313" key="11">
    <source>
        <dbReference type="EMBL" id="CAA6826481.1"/>
    </source>
</evidence>
<feature type="active site" description="Proton donor/acceptor" evidence="7">
    <location>
        <position position="238"/>
    </location>
</feature>
<dbReference type="GO" id="GO:0016740">
    <property type="term" value="F:transferase activity"/>
    <property type="evidence" value="ECO:0007669"/>
    <property type="project" value="UniProtKB-KW"/>
</dbReference>